<keyword evidence="4" id="KW-0812">Transmembrane</keyword>
<evidence type="ECO:0000256" key="1">
    <source>
        <dbReference type="ARBA" id="ARBA00007730"/>
    </source>
</evidence>
<evidence type="ECO:0000313" key="6">
    <source>
        <dbReference type="EMBL" id="TPG30229.1"/>
    </source>
</evidence>
<dbReference type="AlphaFoldDB" id="A0A502DZY9"/>
<dbReference type="PANTHER" id="PTHR46332:SF5">
    <property type="entry name" value="ASPARTATE BETA-HYDROXYLASE DOMAIN CONTAINING 2"/>
    <property type="match status" value="1"/>
</dbReference>
<evidence type="ECO:0000256" key="4">
    <source>
        <dbReference type="SAM" id="Phobius"/>
    </source>
</evidence>
<accession>A0A502DZY9</accession>
<keyword evidence="3" id="KW-0560">Oxidoreductase</keyword>
<protein>
    <submittedName>
        <fullName evidence="6">Aspartyl/asparaginyl beta-hydroxylase domain-containing protein</fullName>
    </submittedName>
</protein>
<keyword evidence="4" id="KW-0472">Membrane</keyword>
<comment type="similarity">
    <text evidence="1">Belongs to the aspartyl/asparaginyl beta-hydroxylase family.</text>
</comment>
<feature type="domain" description="Aspartyl/asparaginy/proline hydroxylase" evidence="5">
    <location>
        <begin position="75"/>
        <end position="229"/>
    </location>
</feature>
<sequence>MSTFLSFRLLIPLLFVAAGLYVHFRGHVRHGLARQLSDHSTFMAPYNVLMYWFSGVPAHPYVDLRQFPELDVLKERWKTIRDEGLALFDEGHIRAAAGYDDIGFNSFFRSGWTRFYLNWYGDFLPSARSLCPETSALLASIPSVRAAMFAVLPPGSRLQTHRDPFAGSLRYHLGLKVPSQREKCRILVDGLPHHWAEGEAVMFDETYIHCAENLTGETRLILFCDVERPLTHPLVRWVNRQIGWRLIRAAAAQNVAGEPVGALNRIFGPVYRIRLLGKRLKAWHRPSYYVVKWLLFGGLFSLAFL</sequence>
<evidence type="ECO:0000256" key="3">
    <source>
        <dbReference type="ARBA" id="ARBA00023002"/>
    </source>
</evidence>
<dbReference type="InterPro" id="IPR027443">
    <property type="entry name" value="IPNS-like_sf"/>
</dbReference>
<dbReference type="PANTHER" id="PTHR46332">
    <property type="entry name" value="ASPARTATE BETA-HYDROXYLASE DOMAIN-CONTAINING PROTEIN 2"/>
    <property type="match status" value="1"/>
</dbReference>
<dbReference type="InterPro" id="IPR007803">
    <property type="entry name" value="Asp/Arg/Pro-Hydrxlase"/>
</dbReference>
<dbReference type="GO" id="GO:0051213">
    <property type="term" value="F:dioxygenase activity"/>
    <property type="evidence" value="ECO:0007669"/>
    <property type="project" value="UniProtKB-KW"/>
</dbReference>
<dbReference type="RefSeq" id="WP_140838115.1">
    <property type="nucleotide sequence ID" value="NZ_RCZI01000001.1"/>
</dbReference>
<dbReference type="OrthoDB" id="21665at2"/>
<organism evidence="6 7">
    <name type="scientific">Variovorax guangxiensis</name>
    <dbReference type="NCBI Taxonomy" id="1775474"/>
    <lineage>
        <taxon>Bacteria</taxon>
        <taxon>Pseudomonadati</taxon>
        <taxon>Pseudomonadota</taxon>
        <taxon>Betaproteobacteria</taxon>
        <taxon>Burkholderiales</taxon>
        <taxon>Comamonadaceae</taxon>
        <taxon>Variovorax</taxon>
    </lineage>
</organism>
<keyword evidence="4" id="KW-1133">Transmembrane helix</keyword>
<evidence type="ECO:0000259" key="5">
    <source>
        <dbReference type="Pfam" id="PF05118"/>
    </source>
</evidence>
<comment type="caution">
    <text evidence="6">The sequence shown here is derived from an EMBL/GenBank/DDBJ whole genome shotgun (WGS) entry which is preliminary data.</text>
</comment>
<evidence type="ECO:0000313" key="7">
    <source>
        <dbReference type="Proteomes" id="UP000319212"/>
    </source>
</evidence>
<dbReference type="Pfam" id="PF05118">
    <property type="entry name" value="Asp_Arg_Hydrox"/>
    <property type="match status" value="1"/>
</dbReference>
<dbReference type="Gene3D" id="2.60.120.330">
    <property type="entry name" value="B-lactam Antibiotic, Isopenicillin N Synthase, Chain"/>
    <property type="match status" value="1"/>
</dbReference>
<feature type="transmembrane region" description="Helical" evidence="4">
    <location>
        <begin position="6"/>
        <end position="24"/>
    </location>
</feature>
<proteinExistence type="inferred from homology"/>
<evidence type="ECO:0000256" key="2">
    <source>
        <dbReference type="ARBA" id="ARBA00022964"/>
    </source>
</evidence>
<reference evidence="6 7" key="1">
    <citation type="journal article" date="2019" name="Environ. Microbiol.">
        <title>Species interactions and distinct microbial communities in high Arctic permafrost affected cryosols are associated with the CH4 and CO2 gas fluxes.</title>
        <authorList>
            <person name="Altshuler I."/>
            <person name="Hamel J."/>
            <person name="Turney S."/>
            <person name="Magnuson E."/>
            <person name="Levesque R."/>
            <person name="Greer C."/>
            <person name="Whyte L.G."/>
        </authorList>
    </citation>
    <scope>NUCLEOTIDE SEQUENCE [LARGE SCALE GENOMIC DNA]</scope>
    <source>
        <strain evidence="6 7">S06.C</strain>
    </source>
</reference>
<dbReference type="InterPro" id="IPR051821">
    <property type="entry name" value="Asp/Asn_beta-hydroxylase"/>
</dbReference>
<name>A0A502DZY9_9BURK</name>
<gene>
    <name evidence="6" type="ORF">EAH82_01645</name>
</gene>
<dbReference type="SUPFAM" id="SSF51197">
    <property type="entry name" value="Clavaminate synthase-like"/>
    <property type="match status" value="1"/>
</dbReference>
<dbReference type="EMBL" id="RCZI01000001">
    <property type="protein sequence ID" value="TPG30229.1"/>
    <property type="molecule type" value="Genomic_DNA"/>
</dbReference>
<dbReference type="Proteomes" id="UP000319212">
    <property type="component" value="Unassembled WGS sequence"/>
</dbReference>
<keyword evidence="2" id="KW-0223">Dioxygenase</keyword>